<keyword evidence="2" id="KW-1185">Reference proteome</keyword>
<proteinExistence type="predicted"/>
<gene>
    <name evidence="1" type="ORF">LCI18_003640</name>
</gene>
<name>A0ACD3YUV1_FUSSC</name>
<sequence>MAALLRSQDALDLETAIREWQSRQNERQHGGPAPEPDEKSAVARLTAALDTLFRDILMILSNKGKFPRDIFISLDRSRSCFSLWSDGHGVASGSLDDKFQRSRKLRQATMKTLSHLSSTLIDRLIPVAHISNPKIKGLCDQLSNILEEVNFSHLTDDSSTDSTSEYSTVDVHELAEDLKTDVDCLIELDQMIRDPATDPEPEMTEADVSLSSWAPHQIFANKIEHRFPRADARLFSSLGMVNYQRYLRCQIERDRNQVHAEQAEQVVEVTTGSKFHDSGLGSSLNPASSYAETIMSYRDGNRSIRIPSLPKEAKRGEAFPCVACGRSVIITTNSQWKRHLYIDLQPYVCLDTLCQRSDSTFPNHANWLQHLALDHGMEPTWEQIKCPLCEDKAGPGKIAITTHLGRHLEEISLSALPTAPDSETNSEASESDIDNSYRANQDDDEEPQDLELSLFRSGELSDQIRNNSLSVQSSNPLIDAANREAAGGATGDPPPIVSGHLASPYVRPKSGDEVLVKYLQAGRDPMQITDVKVDEINLDWDQIIPAEKLAEIKAEEDKRQHELYLAQVMDEGVPLRVAFKSRNRETDRADRFKKRQKEQREEEEEERQDLVADLNRPLTDKEQHVLQALRDTAMQQEKRKKTDEVSHEPEVQIHNGKEAAFHRRMGEMKTAQEEAKREIEKARIEAEEASYQRLKAEQKAEEEERVRLYAQAIAAGDEATYQRIEAERAEKDRLRAEPRAMEARRQSEAEAWDSVGAEWGPEMFEVDEATQESLEASRKIVRKAVEALGGKQRSRSSALVSEPGNGESKAGESHETGEDGERRRAGSDATPNWGFEQPAVDTHNSIPSAAPSRRGATAKAEAHDKAEAEARQDFDIADWTPINVHLVRDYVKDKVFSGSPRQEVSDGNAGVEHDQRLDGWQTRRWRWVCPSCGSEDQDQRKGPVCRNCSYLFGDGDGFEASVPEQRQPQDDEIVTEEQLQMHHQGSPEYQATFTFYSPDPLPGDLDLPLPRSNFIGPQYMPRELDLMKHRAEIDNHTSTANHPLSGFNSNDPPVLPPIQLGNAQGMKTQLPSLDEDTDLAEGFRDNFRDRSLVTDLAEQRRRANRMAQRAYRQKLKRRLEDLERRAGATDGQGSDQSGTSKDGALNDIPTSPAQRPLGSPRDRDRDPDVYQEISYESDHDTPHSHGHDFPTGPQESAPVSMTHR</sequence>
<evidence type="ECO:0000313" key="1">
    <source>
        <dbReference type="EMBL" id="UPK92705.1"/>
    </source>
</evidence>
<dbReference type="EMBL" id="CP090032">
    <property type="protein sequence ID" value="UPK92705.1"/>
    <property type="molecule type" value="Genomic_DNA"/>
</dbReference>
<dbReference type="Proteomes" id="UP000830768">
    <property type="component" value="Chromosome 3"/>
</dbReference>
<protein>
    <submittedName>
        <fullName evidence="1">Uncharacterized protein</fullName>
    </submittedName>
</protein>
<evidence type="ECO:0000313" key="2">
    <source>
        <dbReference type="Proteomes" id="UP000830768"/>
    </source>
</evidence>
<accession>A0ACD3YUV1</accession>
<organism evidence="1 2">
    <name type="scientific">Fusarium solani subsp. cucurbitae</name>
    <name type="common">Neocosmosporum cucurbitae</name>
    <dbReference type="NCBI Taxonomy" id="2747967"/>
    <lineage>
        <taxon>Eukaryota</taxon>
        <taxon>Fungi</taxon>
        <taxon>Dikarya</taxon>
        <taxon>Ascomycota</taxon>
        <taxon>Pezizomycotina</taxon>
        <taxon>Sordariomycetes</taxon>
        <taxon>Hypocreomycetidae</taxon>
        <taxon>Hypocreales</taxon>
        <taxon>Nectriaceae</taxon>
        <taxon>Fusarium</taxon>
        <taxon>Fusarium solani species complex</taxon>
    </lineage>
</organism>
<reference evidence="1" key="1">
    <citation type="submission" date="2021-11" db="EMBL/GenBank/DDBJ databases">
        <title>Fusarium solani-melongenae Genome sequencing and assembly.</title>
        <authorList>
            <person name="Xie S."/>
            <person name="Huang L."/>
            <person name="Zhang X."/>
        </authorList>
    </citation>
    <scope>NUCLEOTIDE SEQUENCE</scope>
    <source>
        <strain evidence="1">CRI 24-3</strain>
    </source>
</reference>